<sequence>MNATQTLTSGDLQLVVSRIPRDVRKMMMEQPIFCGGGFIRETIAGNAVNDIDLFGGDKDLLKLSADYLASKREGAKVHTTDNAFTVLSVPRMPVQFITRWLFSEAEPLVRSFDFTVCQAAVWFDRRIHRWQSMIAGEFYPDLAARRLTYTSPVRDEEAGGSMLRVRKFLARGYNIQAFALAGVIARVALAAEVRGERNETNLTFAISRKLVEVDPLLLIDGFEPVNEHEVIDEEAAA</sequence>
<comment type="caution">
    <text evidence="1">The sequence shown here is derived from an EMBL/GenBank/DDBJ whole genome shotgun (WGS) entry which is preliminary data.</text>
</comment>
<evidence type="ECO:0000313" key="2">
    <source>
        <dbReference type="Proteomes" id="UP000322077"/>
    </source>
</evidence>
<dbReference type="RefSeq" id="WP_149522428.1">
    <property type="nucleotide sequence ID" value="NZ_VTOU01000003.1"/>
</dbReference>
<evidence type="ECO:0000313" key="1">
    <source>
        <dbReference type="EMBL" id="TZG25620.1"/>
    </source>
</evidence>
<dbReference type="Pfam" id="PF26128">
    <property type="entry name" value="Gad2"/>
    <property type="match status" value="1"/>
</dbReference>
<keyword evidence="2" id="KW-1185">Reference proteome</keyword>
<proteinExistence type="predicted"/>
<name>A0A5D9C3S6_9SPHN</name>
<reference evidence="1 2" key="1">
    <citation type="submission" date="2019-08" db="EMBL/GenBank/DDBJ databases">
        <authorList>
            <person name="Wang G."/>
            <person name="Xu Z."/>
        </authorList>
    </citation>
    <scope>NUCLEOTIDE SEQUENCE [LARGE SCALE GENOMIC DNA]</scope>
    <source>
        <strain evidence="1 2">ZX</strain>
    </source>
</reference>
<dbReference type="EMBL" id="VTOU01000003">
    <property type="protein sequence ID" value="TZG25620.1"/>
    <property type="molecule type" value="Genomic_DNA"/>
</dbReference>
<dbReference type="Proteomes" id="UP000322077">
    <property type="component" value="Unassembled WGS sequence"/>
</dbReference>
<gene>
    <name evidence="1" type="ORF">FYJ91_11380</name>
</gene>
<organism evidence="1 2">
    <name type="scientific">Sphingomonas montanisoli</name>
    <dbReference type="NCBI Taxonomy" id="2606412"/>
    <lineage>
        <taxon>Bacteria</taxon>
        <taxon>Pseudomonadati</taxon>
        <taxon>Pseudomonadota</taxon>
        <taxon>Alphaproteobacteria</taxon>
        <taxon>Sphingomonadales</taxon>
        <taxon>Sphingomonadaceae</taxon>
        <taxon>Sphingomonas</taxon>
    </lineage>
</organism>
<accession>A0A5D9C3S6</accession>
<protein>
    <recommendedName>
        <fullName evidence="3">Poly A polymerase head domain-containing protein</fullName>
    </recommendedName>
</protein>
<dbReference type="AlphaFoldDB" id="A0A5D9C3S6"/>
<evidence type="ECO:0008006" key="3">
    <source>
        <dbReference type="Google" id="ProtNLM"/>
    </source>
</evidence>